<gene>
    <name evidence="12" type="primary">inx</name>
    <name evidence="12" type="ORF">TNCT_619581</name>
</gene>
<evidence type="ECO:0000256" key="10">
    <source>
        <dbReference type="ARBA" id="ARBA00023136"/>
    </source>
</evidence>
<evidence type="ECO:0000256" key="7">
    <source>
        <dbReference type="ARBA" id="ARBA00022949"/>
    </source>
</evidence>
<dbReference type="Pfam" id="PF00876">
    <property type="entry name" value="Innexin"/>
    <property type="match status" value="1"/>
</dbReference>
<proteinExistence type="predicted"/>
<keyword evidence="13" id="KW-1185">Reference proteome</keyword>
<reference evidence="12" key="1">
    <citation type="submission" date="2020-07" db="EMBL/GenBank/DDBJ databases">
        <title>Multicomponent nature underlies the extraordinary mechanical properties of spider dragline silk.</title>
        <authorList>
            <person name="Kono N."/>
            <person name="Nakamura H."/>
            <person name="Mori M."/>
            <person name="Yoshida Y."/>
            <person name="Ohtoshi R."/>
            <person name="Malay A.D."/>
            <person name="Moran D.A.P."/>
            <person name="Tomita M."/>
            <person name="Numata K."/>
            <person name="Arakawa K."/>
        </authorList>
    </citation>
    <scope>NUCLEOTIDE SEQUENCE</scope>
</reference>
<dbReference type="EMBL" id="BMAO01034141">
    <property type="protein sequence ID" value="GFQ94225.1"/>
    <property type="molecule type" value="Genomic_DNA"/>
</dbReference>
<keyword evidence="11" id="KW-0407">Ion channel</keyword>
<keyword evidence="7" id="KW-0965">Cell junction</keyword>
<dbReference type="PRINTS" id="PR01262">
    <property type="entry name" value="INNEXIN"/>
</dbReference>
<sequence length="226" mass="26316">MLPLTLLKWKSRDVSPKSHSFLVDFNQIHVRNLFLFCFALSISRQYFGENIHCQLDGHKVSQSFLDTKCFINGTLTNFSGVENPILPVLYHDYYQWVSIVLLLQALSFHLPFRLYSKTLHSYVQELTIQKVEPSEYDRVFQVITASQGHGMFWKIWTLECVYAAHLLCQIVLLNVFFHRVWSLSSWSWSAIPMLFPDMGTCLYDYFSGGGQTTGRFRCLSAWSCKK</sequence>
<evidence type="ECO:0000313" key="13">
    <source>
        <dbReference type="Proteomes" id="UP000887116"/>
    </source>
</evidence>
<keyword evidence="4" id="KW-1003">Cell membrane</keyword>
<keyword evidence="10" id="KW-0472">Membrane</keyword>
<evidence type="ECO:0000256" key="3">
    <source>
        <dbReference type="ARBA" id="ARBA00022448"/>
    </source>
</evidence>
<evidence type="ECO:0000256" key="8">
    <source>
        <dbReference type="ARBA" id="ARBA00022989"/>
    </source>
</evidence>
<evidence type="ECO:0000256" key="4">
    <source>
        <dbReference type="ARBA" id="ARBA00022475"/>
    </source>
</evidence>
<dbReference type="GO" id="GO:0005886">
    <property type="term" value="C:plasma membrane"/>
    <property type="evidence" value="ECO:0007669"/>
    <property type="project" value="UniProtKB-SubCell"/>
</dbReference>
<evidence type="ECO:0000256" key="1">
    <source>
        <dbReference type="ARBA" id="ARBA00004610"/>
    </source>
</evidence>
<dbReference type="OrthoDB" id="5867527at2759"/>
<dbReference type="GO" id="GO:0005921">
    <property type="term" value="C:gap junction"/>
    <property type="evidence" value="ECO:0007669"/>
    <property type="project" value="UniProtKB-SubCell"/>
</dbReference>
<evidence type="ECO:0000256" key="2">
    <source>
        <dbReference type="ARBA" id="ARBA00004651"/>
    </source>
</evidence>
<evidence type="ECO:0000256" key="11">
    <source>
        <dbReference type="ARBA" id="ARBA00023303"/>
    </source>
</evidence>
<keyword evidence="5" id="KW-0812">Transmembrane</keyword>
<keyword evidence="3" id="KW-0813">Transport</keyword>
<dbReference type="Proteomes" id="UP000887116">
    <property type="component" value="Unassembled WGS sequence"/>
</dbReference>
<evidence type="ECO:0000256" key="9">
    <source>
        <dbReference type="ARBA" id="ARBA00023065"/>
    </source>
</evidence>
<keyword evidence="6" id="KW-0303">Gap junction</keyword>
<dbReference type="AlphaFoldDB" id="A0A8X6G139"/>
<accession>A0A8X6G139</accession>
<organism evidence="12 13">
    <name type="scientific">Trichonephila clavata</name>
    <name type="common">Joro spider</name>
    <name type="synonym">Nephila clavata</name>
    <dbReference type="NCBI Taxonomy" id="2740835"/>
    <lineage>
        <taxon>Eukaryota</taxon>
        <taxon>Metazoa</taxon>
        <taxon>Ecdysozoa</taxon>
        <taxon>Arthropoda</taxon>
        <taxon>Chelicerata</taxon>
        <taxon>Arachnida</taxon>
        <taxon>Araneae</taxon>
        <taxon>Araneomorphae</taxon>
        <taxon>Entelegynae</taxon>
        <taxon>Araneoidea</taxon>
        <taxon>Nephilidae</taxon>
        <taxon>Trichonephila</taxon>
    </lineage>
</organism>
<protein>
    <submittedName>
        <fullName evidence="12">Innexin</fullName>
    </submittedName>
</protein>
<dbReference type="PANTHER" id="PTHR11893">
    <property type="entry name" value="INNEXIN"/>
    <property type="match status" value="1"/>
</dbReference>
<keyword evidence="9" id="KW-0406">Ion transport</keyword>
<dbReference type="GO" id="GO:0007602">
    <property type="term" value="P:phototransduction"/>
    <property type="evidence" value="ECO:0007669"/>
    <property type="project" value="TreeGrafter"/>
</dbReference>
<dbReference type="GO" id="GO:0034220">
    <property type="term" value="P:monoatomic ion transmembrane transport"/>
    <property type="evidence" value="ECO:0007669"/>
    <property type="project" value="UniProtKB-KW"/>
</dbReference>
<dbReference type="GO" id="GO:0005243">
    <property type="term" value="F:gap junction channel activity"/>
    <property type="evidence" value="ECO:0007669"/>
    <property type="project" value="TreeGrafter"/>
</dbReference>
<evidence type="ECO:0000256" key="5">
    <source>
        <dbReference type="ARBA" id="ARBA00022692"/>
    </source>
</evidence>
<dbReference type="PANTHER" id="PTHR11893:SF41">
    <property type="entry name" value="INNEXIN INX2"/>
    <property type="match status" value="1"/>
</dbReference>
<keyword evidence="8" id="KW-1133">Transmembrane helix</keyword>
<evidence type="ECO:0000256" key="6">
    <source>
        <dbReference type="ARBA" id="ARBA00022868"/>
    </source>
</evidence>
<comment type="subcellular location">
    <subcellularLocation>
        <location evidence="1">Cell junction</location>
        <location evidence="1">Gap junction</location>
    </subcellularLocation>
    <subcellularLocation>
        <location evidence="2">Cell membrane</location>
        <topology evidence="2">Multi-pass membrane protein</topology>
    </subcellularLocation>
</comment>
<evidence type="ECO:0000313" key="12">
    <source>
        <dbReference type="EMBL" id="GFQ94225.1"/>
    </source>
</evidence>
<dbReference type="InterPro" id="IPR000990">
    <property type="entry name" value="Innexin"/>
</dbReference>
<name>A0A8X6G139_TRICU</name>
<comment type="caution">
    <text evidence="12">The sequence shown here is derived from an EMBL/GenBank/DDBJ whole genome shotgun (WGS) entry which is preliminary data.</text>
</comment>